<dbReference type="NCBIfam" id="NF006762">
    <property type="entry name" value="PRK09283.1"/>
    <property type="match status" value="1"/>
</dbReference>
<dbReference type="PANTHER" id="PTHR11458:SF0">
    <property type="entry name" value="DELTA-AMINOLEVULINIC ACID DEHYDRATASE"/>
    <property type="match status" value="1"/>
</dbReference>
<dbReference type="PROSITE" id="PS00169">
    <property type="entry name" value="D_ALA_DEHYDRATASE"/>
    <property type="match status" value="1"/>
</dbReference>
<dbReference type="FunFam" id="3.20.20.70:FF:000019">
    <property type="entry name" value="Delta-aminolevulinic acid dehydratase"/>
    <property type="match status" value="1"/>
</dbReference>
<dbReference type="PIRSF" id="PIRSF001415">
    <property type="entry name" value="Porphbilin_synth"/>
    <property type="match status" value="1"/>
</dbReference>
<evidence type="ECO:0000256" key="2">
    <source>
        <dbReference type="ARBA" id="ARBA00008055"/>
    </source>
</evidence>
<evidence type="ECO:0000256" key="9">
    <source>
        <dbReference type="ARBA" id="ARBA00047651"/>
    </source>
</evidence>
<evidence type="ECO:0000256" key="5">
    <source>
        <dbReference type="ARBA" id="ARBA00023133"/>
    </source>
</evidence>
<dbReference type="AlphaFoldDB" id="A0A0F9HPD6"/>
<evidence type="ECO:0000256" key="3">
    <source>
        <dbReference type="ARBA" id="ARBA00012053"/>
    </source>
</evidence>
<dbReference type="CDD" id="cd00384">
    <property type="entry name" value="ALAD_PBGS"/>
    <property type="match status" value="1"/>
</dbReference>
<dbReference type="PANTHER" id="PTHR11458">
    <property type="entry name" value="DELTA-AMINOLEVULINIC ACID DEHYDRATASE"/>
    <property type="match status" value="1"/>
</dbReference>
<evidence type="ECO:0000256" key="6">
    <source>
        <dbReference type="ARBA" id="ARBA00023239"/>
    </source>
</evidence>
<comment type="caution">
    <text evidence="10">The sequence shown here is derived from an EMBL/GenBank/DDBJ whole genome shotgun (WGS) entry which is preliminary data.</text>
</comment>
<dbReference type="EMBL" id="LAZR01014516">
    <property type="protein sequence ID" value="KKM17156.1"/>
    <property type="molecule type" value="Genomic_DNA"/>
</dbReference>
<sequence>MKSERDRHVAPSPTRTVDAQGLHRTCQYGEAMTEFPIRRMRRLRYHPTLREMLAGVRVSVNELIAPLFVREGRNIHQEIPSMPGQYQYSVDQAMETVRRWSAKGLRAVLLFGIPESKDPTGSGAWDDNAAVQRLSGAIKETMNDMLVITDTCLCEYTDHGHCGYVKKDEKTGDHIIDNDETLKLLSKEALSHAKAGADIVAPSDMMDGRVGAIRKILDENGYENTPIMSYAAKYASAFYGPFRDAAESPPSFGDRKSYQMDASNSNEALREVSLDIEEGADIVMVKPALPYLDIIRLIKDKFGYPVAAYSVSGEFSMVKAAHEKGWLDEKAIIMESLTGIKRAGADIILTYWAKDAARWLSSS</sequence>
<protein>
    <recommendedName>
        <fullName evidence="4">Delta-aminolevulinic acid dehydratase</fullName>
        <ecNumber evidence="3">4.2.1.24</ecNumber>
    </recommendedName>
    <alternativeName>
        <fullName evidence="8">Porphobilinogen synthase</fullName>
    </alternativeName>
</protein>
<dbReference type="UniPathway" id="UPA00251">
    <property type="reaction ID" value="UER00318"/>
</dbReference>
<proteinExistence type="inferred from homology"/>
<comment type="similarity">
    <text evidence="2">Belongs to the ALAD family.</text>
</comment>
<dbReference type="GO" id="GO:0004655">
    <property type="term" value="F:porphobilinogen synthase activity"/>
    <property type="evidence" value="ECO:0007669"/>
    <property type="project" value="UniProtKB-EC"/>
</dbReference>
<evidence type="ECO:0000256" key="1">
    <source>
        <dbReference type="ARBA" id="ARBA00004694"/>
    </source>
</evidence>
<dbReference type="InterPro" id="IPR013785">
    <property type="entry name" value="Aldolase_TIM"/>
</dbReference>
<dbReference type="SMART" id="SM01004">
    <property type="entry name" value="ALAD"/>
    <property type="match status" value="1"/>
</dbReference>
<organism evidence="10">
    <name type="scientific">marine sediment metagenome</name>
    <dbReference type="NCBI Taxonomy" id="412755"/>
    <lineage>
        <taxon>unclassified sequences</taxon>
        <taxon>metagenomes</taxon>
        <taxon>ecological metagenomes</taxon>
    </lineage>
</organism>
<comment type="catalytic activity">
    <reaction evidence="9">
        <text>2 5-aminolevulinate = porphobilinogen + 2 H2O + H(+)</text>
        <dbReference type="Rhea" id="RHEA:24064"/>
        <dbReference type="ChEBI" id="CHEBI:15377"/>
        <dbReference type="ChEBI" id="CHEBI:15378"/>
        <dbReference type="ChEBI" id="CHEBI:58126"/>
        <dbReference type="ChEBI" id="CHEBI:356416"/>
        <dbReference type="EC" id="4.2.1.24"/>
    </reaction>
</comment>
<keyword evidence="6" id="KW-0456">Lyase</keyword>
<keyword evidence="5" id="KW-0350">Heme biosynthesis</keyword>
<dbReference type="SUPFAM" id="SSF51569">
    <property type="entry name" value="Aldolase"/>
    <property type="match status" value="1"/>
</dbReference>
<comment type="pathway">
    <text evidence="1">Porphyrin-containing compound metabolism; protoporphyrin-IX biosynthesis; coproporphyrinogen-III from 5-aminolevulinate: step 1/4.</text>
</comment>
<dbReference type="GO" id="GO:0006782">
    <property type="term" value="P:protoporphyrinogen IX biosynthetic process"/>
    <property type="evidence" value="ECO:0007669"/>
    <property type="project" value="UniProtKB-UniPathway"/>
</dbReference>
<name>A0A0F9HPD6_9ZZZZ</name>
<evidence type="ECO:0000256" key="8">
    <source>
        <dbReference type="ARBA" id="ARBA00032837"/>
    </source>
</evidence>
<evidence type="ECO:0000313" key="10">
    <source>
        <dbReference type="EMBL" id="KKM17156.1"/>
    </source>
</evidence>
<dbReference type="GO" id="GO:0005829">
    <property type="term" value="C:cytosol"/>
    <property type="evidence" value="ECO:0007669"/>
    <property type="project" value="TreeGrafter"/>
</dbReference>
<dbReference type="GO" id="GO:0008270">
    <property type="term" value="F:zinc ion binding"/>
    <property type="evidence" value="ECO:0007669"/>
    <property type="project" value="TreeGrafter"/>
</dbReference>
<dbReference type="PRINTS" id="PR00144">
    <property type="entry name" value="DALDHYDRTASE"/>
</dbReference>
<evidence type="ECO:0000256" key="4">
    <source>
        <dbReference type="ARBA" id="ARBA00020771"/>
    </source>
</evidence>
<dbReference type="Gene3D" id="3.20.20.70">
    <property type="entry name" value="Aldolase class I"/>
    <property type="match status" value="1"/>
</dbReference>
<keyword evidence="7" id="KW-0627">Porphyrin biosynthesis</keyword>
<dbReference type="Pfam" id="PF00490">
    <property type="entry name" value="ALAD"/>
    <property type="match status" value="1"/>
</dbReference>
<reference evidence="10" key="1">
    <citation type="journal article" date="2015" name="Nature">
        <title>Complex archaea that bridge the gap between prokaryotes and eukaryotes.</title>
        <authorList>
            <person name="Spang A."/>
            <person name="Saw J.H."/>
            <person name="Jorgensen S.L."/>
            <person name="Zaremba-Niedzwiedzka K."/>
            <person name="Martijn J."/>
            <person name="Lind A.E."/>
            <person name="van Eijk R."/>
            <person name="Schleper C."/>
            <person name="Guy L."/>
            <person name="Ettema T.J."/>
        </authorList>
    </citation>
    <scope>NUCLEOTIDE SEQUENCE</scope>
</reference>
<evidence type="ECO:0000256" key="7">
    <source>
        <dbReference type="ARBA" id="ARBA00023244"/>
    </source>
</evidence>
<dbReference type="InterPro" id="IPR030656">
    <property type="entry name" value="ALAD_AS"/>
</dbReference>
<accession>A0A0F9HPD6</accession>
<dbReference type="EC" id="4.2.1.24" evidence="3"/>
<gene>
    <name evidence="10" type="ORF">LCGC14_1678590</name>
</gene>
<dbReference type="InterPro" id="IPR001731">
    <property type="entry name" value="ALAD"/>
</dbReference>